<protein>
    <submittedName>
        <fullName evidence="12">Methyl-accepting chemotaxis protein</fullName>
    </submittedName>
</protein>
<evidence type="ECO:0000256" key="8">
    <source>
        <dbReference type="PROSITE-ProRule" id="PRU00284"/>
    </source>
</evidence>
<feature type="transmembrane region" description="Helical" evidence="9">
    <location>
        <begin position="12"/>
        <end position="34"/>
    </location>
</feature>
<dbReference type="STRING" id="112901.SAMN04488500_10322"/>
<evidence type="ECO:0000256" key="1">
    <source>
        <dbReference type="ARBA" id="ARBA00004651"/>
    </source>
</evidence>
<evidence type="ECO:0000256" key="5">
    <source>
        <dbReference type="ARBA" id="ARBA00023136"/>
    </source>
</evidence>
<dbReference type="Pfam" id="PF00672">
    <property type="entry name" value="HAMP"/>
    <property type="match status" value="1"/>
</dbReference>
<evidence type="ECO:0000313" key="12">
    <source>
        <dbReference type="EMBL" id="SMC43878.1"/>
    </source>
</evidence>
<dbReference type="InterPro" id="IPR029151">
    <property type="entry name" value="Sensor-like_sf"/>
</dbReference>
<accession>A0A1W1Z7I3</accession>
<evidence type="ECO:0000256" key="7">
    <source>
        <dbReference type="ARBA" id="ARBA00029447"/>
    </source>
</evidence>
<dbReference type="Pfam" id="PF00015">
    <property type="entry name" value="MCPsignal"/>
    <property type="match status" value="1"/>
</dbReference>
<dbReference type="PROSITE" id="PS50111">
    <property type="entry name" value="CHEMOTAXIS_TRANSDUC_2"/>
    <property type="match status" value="1"/>
</dbReference>
<evidence type="ECO:0000313" key="13">
    <source>
        <dbReference type="Proteomes" id="UP000192738"/>
    </source>
</evidence>
<dbReference type="GO" id="GO:0005886">
    <property type="term" value="C:plasma membrane"/>
    <property type="evidence" value="ECO:0007669"/>
    <property type="project" value="UniProtKB-SubCell"/>
</dbReference>
<keyword evidence="2" id="KW-1003">Cell membrane</keyword>
<dbReference type="Gene3D" id="1.10.287.950">
    <property type="entry name" value="Methyl-accepting chemotaxis protein"/>
    <property type="match status" value="1"/>
</dbReference>
<dbReference type="OrthoDB" id="9814363at2"/>
<dbReference type="InterPro" id="IPR003660">
    <property type="entry name" value="HAMP_dom"/>
</dbReference>
<dbReference type="SMART" id="SM00304">
    <property type="entry name" value="HAMP"/>
    <property type="match status" value="2"/>
</dbReference>
<name>A0A1W1Z7I3_9FIRM</name>
<keyword evidence="3 9" id="KW-0812">Transmembrane</keyword>
<feature type="transmembrane region" description="Helical" evidence="9">
    <location>
        <begin position="280"/>
        <end position="303"/>
    </location>
</feature>
<evidence type="ECO:0000259" key="10">
    <source>
        <dbReference type="PROSITE" id="PS50111"/>
    </source>
</evidence>
<gene>
    <name evidence="12" type="ORF">SAMN04488500_10322</name>
</gene>
<dbReference type="Gene3D" id="3.30.450.20">
    <property type="entry name" value="PAS domain"/>
    <property type="match status" value="1"/>
</dbReference>
<dbReference type="CDD" id="cd06225">
    <property type="entry name" value="HAMP"/>
    <property type="match status" value="1"/>
</dbReference>
<evidence type="ECO:0000256" key="9">
    <source>
        <dbReference type="SAM" id="Phobius"/>
    </source>
</evidence>
<keyword evidence="4 9" id="KW-1133">Transmembrane helix</keyword>
<feature type="domain" description="HAMP" evidence="11">
    <location>
        <begin position="304"/>
        <end position="356"/>
    </location>
</feature>
<dbReference type="SUPFAM" id="SSF58104">
    <property type="entry name" value="Methyl-accepting chemotaxis protein (MCP) signaling domain"/>
    <property type="match status" value="1"/>
</dbReference>
<dbReference type="EMBL" id="FWXI01000003">
    <property type="protein sequence ID" value="SMC43878.1"/>
    <property type="molecule type" value="Genomic_DNA"/>
</dbReference>
<comment type="subcellular location">
    <subcellularLocation>
        <location evidence="1">Cell membrane</location>
        <topology evidence="1">Multi-pass membrane protein</topology>
    </subcellularLocation>
</comment>
<dbReference type="PROSITE" id="PS50885">
    <property type="entry name" value="HAMP"/>
    <property type="match status" value="1"/>
</dbReference>
<evidence type="ECO:0000259" key="11">
    <source>
        <dbReference type="PROSITE" id="PS50885"/>
    </source>
</evidence>
<dbReference type="InterPro" id="IPR004089">
    <property type="entry name" value="MCPsignal_dom"/>
</dbReference>
<dbReference type="GO" id="GO:0007165">
    <property type="term" value="P:signal transduction"/>
    <property type="evidence" value="ECO:0007669"/>
    <property type="project" value="UniProtKB-KW"/>
</dbReference>
<dbReference type="Pfam" id="PF17202">
    <property type="entry name" value="sCache_3_3"/>
    <property type="match status" value="1"/>
</dbReference>
<dbReference type="PANTHER" id="PTHR32089:SF112">
    <property type="entry name" value="LYSOZYME-LIKE PROTEIN-RELATED"/>
    <property type="match status" value="1"/>
</dbReference>
<keyword evidence="6 8" id="KW-0807">Transducer</keyword>
<reference evidence="12 13" key="1">
    <citation type="submission" date="2017-04" db="EMBL/GenBank/DDBJ databases">
        <authorList>
            <person name="Afonso C.L."/>
            <person name="Miller P.J."/>
            <person name="Scott M.A."/>
            <person name="Spackman E."/>
            <person name="Goraichik I."/>
            <person name="Dimitrov K.M."/>
            <person name="Suarez D.L."/>
            <person name="Swayne D.E."/>
        </authorList>
    </citation>
    <scope>NUCLEOTIDE SEQUENCE [LARGE SCALE GENOMIC DNA]</scope>
    <source>
        <strain evidence="12 13">DSM 5090</strain>
    </source>
</reference>
<organism evidence="12 13">
    <name type="scientific">Sporomusa malonica</name>
    <dbReference type="NCBI Taxonomy" id="112901"/>
    <lineage>
        <taxon>Bacteria</taxon>
        <taxon>Bacillati</taxon>
        <taxon>Bacillota</taxon>
        <taxon>Negativicutes</taxon>
        <taxon>Selenomonadales</taxon>
        <taxon>Sporomusaceae</taxon>
        <taxon>Sporomusa</taxon>
    </lineage>
</organism>
<dbReference type="RefSeq" id="WP_084574385.1">
    <property type="nucleotide sequence ID" value="NZ_CP155572.1"/>
</dbReference>
<keyword evidence="13" id="KW-1185">Reference proteome</keyword>
<dbReference type="SUPFAM" id="SSF103190">
    <property type="entry name" value="Sensory domain-like"/>
    <property type="match status" value="2"/>
</dbReference>
<evidence type="ECO:0000256" key="4">
    <source>
        <dbReference type="ARBA" id="ARBA00022989"/>
    </source>
</evidence>
<feature type="domain" description="Methyl-accepting transducer" evidence="10">
    <location>
        <begin position="375"/>
        <end position="611"/>
    </location>
</feature>
<keyword evidence="5 9" id="KW-0472">Membrane</keyword>
<sequence length="661" mass="69522">MKNFVTLKGKLIMSFVLVGVLLVAMTMGPAIYLFSSTMQKINEDRAKQGMEGLFAILEGYKRDAVSYGSVLAENPAVIDAINAKDTTQVLAVLSPLLRQGKLDFATVTDTNGIVIARTHAPELKGDNINGQTHVRKALQGIAFSDIAAGTENKLGVSAAIPIRKDGSVVGVLSVGYDMSKNEAVDQAKRLFGTEVTLFAGNVRSSTTIMQDGQRVVGTKLSETISTKVLQEKQQYIGEADILGTRYITAYRPLLGADNSPIGVVFAGQAVSEAAQARNQLIYTITGIAIVALLAASGLARMIAKRIADPVRELADSVEKVANGDLTSTVTVNTKDEVGVLAQGYNTMVSQLKNLITRVNTLTQSVAASSEQLTASADQSALAASHIAATIVDVAQGSEHQLEAVKRTITVVEEMVTGIRHAAANAKSIATSAAQTVAVAVEGRRTLDTAVSQMISTEKVVADSTAKVNRLGQRSEEVGQIIGTISAIAGQTNLLALNAAIEAARAGEQGRGFAVVAEEVRRLAEQSADAAKQISSLIMNIQRETYDAVSGMQEGSRQVAAGSQVVRQAGESFAIIVSQVEKVTKEIGDISTAIHQMTTGSQQIVAAVHDIEVISTRAADKTQEVSGATQEQSAAMQEVAAASQALAGMAEELHTAMAEFKI</sequence>
<dbReference type="AlphaFoldDB" id="A0A1W1Z7I3"/>
<dbReference type="PANTHER" id="PTHR32089">
    <property type="entry name" value="METHYL-ACCEPTING CHEMOTAXIS PROTEIN MCPB"/>
    <property type="match status" value="1"/>
</dbReference>
<comment type="similarity">
    <text evidence="7">Belongs to the methyl-accepting chemotaxis (MCP) protein family.</text>
</comment>
<evidence type="ECO:0000256" key="2">
    <source>
        <dbReference type="ARBA" id="ARBA00022475"/>
    </source>
</evidence>
<dbReference type="Proteomes" id="UP000192738">
    <property type="component" value="Unassembled WGS sequence"/>
</dbReference>
<evidence type="ECO:0000256" key="3">
    <source>
        <dbReference type="ARBA" id="ARBA00022692"/>
    </source>
</evidence>
<dbReference type="CDD" id="cd11386">
    <property type="entry name" value="MCP_signal"/>
    <property type="match status" value="1"/>
</dbReference>
<evidence type="ECO:0000256" key="6">
    <source>
        <dbReference type="ARBA" id="ARBA00023224"/>
    </source>
</evidence>
<dbReference type="InterPro" id="IPR033463">
    <property type="entry name" value="sCache_3"/>
</dbReference>
<dbReference type="SMART" id="SM00283">
    <property type="entry name" value="MA"/>
    <property type="match status" value="1"/>
</dbReference>
<dbReference type="Gene3D" id="6.10.340.10">
    <property type="match status" value="1"/>
</dbReference>
<proteinExistence type="inferred from homology"/>